<keyword evidence="3" id="KW-1185">Reference proteome</keyword>
<evidence type="ECO:0000259" key="1">
    <source>
        <dbReference type="PROSITE" id="PS51819"/>
    </source>
</evidence>
<dbReference type="InterPro" id="IPR004360">
    <property type="entry name" value="Glyas_Fos-R_dOase_dom"/>
</dbReference>
<reference evidence="2 3" key="1">
    <citation type="submission" date="2015-01" db="EMBL/GenBank/DDBJ databases">
        <title>Deinococcus soli/N5/whole genome sequencing.</title>
        <authorList>
            <person name="Kim M.K."/>
            <person name="Srinivasan S."/>
            <person name="Lee J.-J."/>
        </authorList>
    </citation>
    <scope>NUCLEOTIDE SEQUENCE [LARGE SCALE GENOMIC DNA]</scope>
    <source>
        <strain evidence="2 3">N5</strain>
    </source>
</reference>
<dbReference type="AlphaFoldDB" id="A0A0F7JR35"/>
<feature type="domain" description="VOC" evidence="1">
    <location>
        <begin position="14"/>
        <end position="139"/>
    </location>
</feature>
<dbReference type="EMBL" id="CP011389">
    <property type="protein sequence ID" value="AKH17025.1"/>
    <property type="molecule type" value="Genomic_DNA"/>
</dbReference>
<organism evidence="2 3">
    <name type="scientific">Deinococcus soli</name>
    <name type="common">ex Cha et al. 2016</name>
    <dbReference type="NCBI Taxonomy" id="1309411"/>
    <lineage>
        <taxon>Bacteria</taxon>
        <taxon>Thermotogati</taxon>
        <taxon>Deinococcota</taxon>
        <taxon>Deinococci</taxon>
        <taxon>Deinococcales</taxon>
        <taxon>Deinococcaceae</taxon>
        <taxon>Deinococcus</taxon>
    </lineage>
</organism>
<dbReference type="PATRIC" id="fig|1309411.5.peg.1654"/>
<dbReference type="Gene3D" id="3.10.180.10">
    <property type="entry name" value="2,3-Dihydroxybiphenyl 1,2-Dioxygenase, domain 1"/>
    <property type="match status" value="1"/>
</dbReference>
<dbReference type="PROSITE" id="PS51819">
    <property type="entry name" value="VOC"/>
    <property type="match status" value="1"/>
</dbReference>
<protein>
    <recommendedName>
        <fullName evidence="1">VOC domain-containing protein</fullName>
    </recommendedName>
</protein>
<sequence length="139" mass="15826">MTENLSLVPVTEWAPLVPELMTRDLGRSLDVYTRVFGFTLHDTRPGFAYLSLGRAQWMLEQAQPDGAWLTGPLEVPFGRGINFQIVHPELDALHARLVAEGYPLFQPLRTETYLEGEVANKQRQLLIQDPDGYLLRFTD</sequence>
<dbReference type="SUPFAM" id="SSF54593">
    <property type="entry name" value="Glyoxalase/Bleomycin resistance protein/Dihydroxybiphenyl dioxygenase"/>
    <property type="match status" value="1"/>
</dbReference>
<name>A0A0F7JR35_9DEIO</name>
<evidence type="ECO:0000313" key="3">
    <source>
        <dbReference type="Proteomes" id="UP000034024"/>
    </source>
</evidence>
<dbReference type="Proteomes" id="UP000034024">
    <property type="component" value="Chromosome"/>
</dbReference>
<proteinExistence type="predicted"/>
<dbReference type="Pfam" id="PF00903">
    <property type="entry name" value="Glyoxalase"/>
    <property type="match status" value="1"/>
</dbReference>
<accession>A0A0F7JR35</accession>
<dbReference type="InterPro" id="IPR037523">
    <property type="entry name" value="VOC_core"/>
</dbReference>
<gene>
    <name evidence="2" type="ORF">SY84_08095</name>
</gene>
<dbReference type="RefSeq" id="WP_046843595.1">
    <property type="nucleotide sequence ID" value="NZ_CP011389.1"/>
</dbReference>
<dbReference type="OrthoDB" id="9795618at2"/>
<dbReference type="KEGG" id="dch:SY84_08095"/>
<evidence type="ECO:0000313" key="2">
    <source>
        <dbReference type="EMBL" id="AKH17025.1"/>
    </source>
</evidence>
<dbReference type="InterPro" id="IPR029068">
    <property type="entry name" value="Glyas_Bleomycin-R_OHBP_Dase"/>
</dbReference>